<dbReference type="PROSITE" id="PS01124">
    <property type="entry name" value="HTH_ARAC_FAMILY_2"/>
    <property type="match status" value="1"/>
</dbReference>
<dbReference type="Gene3D" id="1.10.10.60">
    <property type="entry name" value="Homeodomain-like"/>
    <property type="match status" value="1"/>
</dbReference>
<sequence length="323" mass="35402">MTKICKPGPRRIVIFVYEGAQPIDVSGPLQTFDTASEEAMGNCYRCSIVSVGGSPIRLQSGMTVLTEPLPKGARFDTLVIPGGPGVHAARKSPEIVLQVKKLAERAERVCSVCTGAFLLAQAGLLEGRNAATHWRACAELSREFPGVQVQPDPIWVRDDRIWTSAGVTAGIDLALAMVEADLGSALATRTARRLVVYMRRSGGQAQFSTPLALQTADSFGPLFDWINKNLHKSLKVTDLADEAGMSPRTFIRHFTEKMGMTPGKALEGLRLERAQSLLTATTLSLSEVARRTGFGREERLRNAFVRNFAIGPTQWRYRFNEKI</sequence>
<dbReference type="PANTHER" id="PTHR43130:SF3">
    <property type="entry name" value="HTH-TYPE TRANSCRIPTIONAL REGULATOR RV1931C"/>
    <property type="match status" value="1"/>
</dbReference>
<evidence type="ECO:0000259" key="3">
    <source>
        <dbReference type="PROSITE" id="PS01124"/>
    </source>
</evidence>
<organism evidence="4 5">
    <name type="scientific">Paraburkholderia fynbosensis</name>
    <dbReference type="NCBI Taxonomy" id="1200993"/>
    <lineage>
        <taxon>Bacteria</taxon>
        <taxon>Pseudomonadati</taxon>
        <taxon>Pseudomonadota</taxon>
        <taxon>Betaproteobacteria</taxon>
        <taxon>Burkholderiales</taxon>
        <taxon>Burkholderiaceae</taxon>
        <taxon>Paraburkholderia</taxon>
    </lineage>
</organism>
<evidence type="ECO:0000313" key="4">
    <source>
        <dbReference type="EMBL" id="CAB3809825.1"/>
    </source>
</evidence>
<dbReference type="SMART" id="SM00342">
    <property type="entry name" value="HTH_ARAC"/>
    <property type="match status" value="1"/>
</dbReference>
<proteinExistence type="predicted"/>
<reference evidence="4 5" key="1">
    <citation type="submission" date="2020-04" db="EMBL/GenBank/DDBJ databases">
        <authorList>
            <person name="De Canck E."/>
        </authorList>
    </citation>
    <scope>NUCLEOTIDE SEQUENCE [LARGE SCALE GENOMIC DNA]</scope>
    <source>
        <strain evidence="4 5">LMG 27177</strain>
    </source>
</reference>
<keyword evidence="2" id="KW-0804">Transcription</keyword>
<dbReference type="Proteomes" id="UP000494252">
    <property type="component" value="Unassembled WGS sequence"/>
</dbReference>
<name>A0A6J5H202_9BURK</name>
<dbReference type="InterPro" id="IPR052158">
    <property type="entry name" value="INH-QAR"/>
</dbReference>
<dbReference type="InterPro" id="IPR002818">
    <property type="entry name" value="DJ-1/PfpI"/>
</dbReference>
<dbReference type="Pfam" id="PF01965">
    <property type="entry name" value="DJ-1_PfpI"/>
    <property type="match status" value="1"/>
</dbReference>
<dbReference type="InterPro" id="IPR029062">
    <property type="entry name" value="Class_I_gatase-like"/>
</dbReference>
<dbReference type="PANTHER" id="PTHR43130">
    <property type="entry name" value="ARAC-FAMILY TRANSCRIPTIONAL REGULATOR"/>
    <property type="match status" value="1"/>
</dbReference>
<dbReference type="InterPro" id="IPR018060">
    <property type="entry name" value="HTH_AraC"/>
</dbReference>
<dbReference type="Pfam" id="PF12833">
    <property type="entry name" value="HTH_18"/>
    <property type="match status" value="1"/>
</dbReference>
<protein>
    <submittedName>
        <fullName evidence="4">HTH-type transcriptional regulator CdhR</fullName>
    </submittedName>
</protein>
<feature type="domain" description="HTH araC/xylS-type" evidence="3">
    <location>
        <begin position="220"/>
        <end position="318"/>
    </location>
</feature>
<dbReference type="GO" id="GO:0003700">
    <property type="term" value="F:DNA-binding transcription factor activity"/>
    <property type="evidence" value="ECO:0007669"/>
    <property type="project" value="InterPro"/>
</dbReference>
<dbReference type="SUPFAM" id="SSF52317">
    <property type="entry name" value="Class I glutamine amidotransferase-like"/>
    <property type="match status" value="1"/>
</dbReference>
<dbReference type="SUPFAM" id="SSF46689">
    <property type="entry name" value="Homeodomain-like"/>
    <property type="match status" value="2"/>
</dbReference>
<dbReference type="CDD" id="cd03137">
    <property type="entry name" value="GATase1_AraC_1"/>
    <property type="match status" value="1"/>
</dbReference>
<gene>
    <name evidence="4" type="primary">cdhR_10</name>
    <name evidence="4" type="ORF">LMG27177_06926</name>
</gene>
<dbReference type="EMBL" id="CADIKI010000031">
    <property type="protein sequence ID" value="CAB3809825.1"/>
    <property type="molecule type" value="Genomic_DNA"/>
</dbReference>
<dbReference type="InterPro" id="IPR009057">
    <property type="entry name" value="Homeodomain-like_sf"/>
</dbReference>
<keyword evidence="5" id="KW-1185">Reference proteome</keyword>
<dbReference type="Gene3D" id="3.40.50.880">
    <property type="match status" value="1"/>
</dbReference>
<dbReference type="RefSeq" id="WP_175165938.1">
    <property type="nucleotide sequence ID" value="NZ_CADIKI010000031.1"/>
</dbReference>
<evidence type="ECO:0000256" key="2">
    <source>
        <dbReference type="ARBA" id="ARBA00023163"/>
    </source>
</evidence>
<evidence type="ECO:0000256" key="1">
    <source>
        <dbReference type="ARBA" id="ARBA00023015"/>
    </source>
</evidence>
<evidence type="ECO:0000313" key="5">
    <source>
        <dbReference type="Proteomes" id="UP000494252"/>
    </source>
</evidence>
<keyword evidence="1" id="KW-0805">Transcription regulation</keyword>
<accession>A0A6J5H202</accession>
<dbReference type="AlphaFoldDB" id="A0A6J5H202"/>
<dbReference type="GO" id="GO:0043565">
    <property type="term" value="F:sequence-specific DNA binding"/>
    <property type="evidence" value="ECO:0007669"/>
    <property type="project" value="InterPro"/>
</dbReference>